<dbReference type="RefSeq" id="WP_273576499.1">
    <property type="nucleotide sequence ID" value="NZ_JAQRFN010000019.1"/>
</dbReference>
<accession>A0ABT5LU73</accession>
<evidence type="ECO:0008006" key="3">
    <source>
        <dbReference type="Google" id="ProtNLM"/>
    </source>
</evidence>
<evidence type="ECO:0000313" key="2">
    <source>
        <dbReference type="Proteomes" id="UP001220225"/>
    </source>
</evidence>
<dbReference type="Proteomes" id="UP001220225">
    <property type="component" value="Unassembled WGS sequence"/>
</dbReference>
<evidence type="ECO:0000313" key="1">
    <source>
        <dbReference type="EMBL" id="MDC9597967.1"/>
    </source>
</evidence>
<reference evidence="1 2" key="1">
    <citation type="submission" date="2023-02" db="EMBL/GenBank/DDBJ databases">
        <title>Entomopathogenic bacteria.</title>
        <authorList>
            <person name="Machado R.A."/>
        </authorList>
    </citation>
    <scope>NUCLEOTIDE SEQUENCE [LARGE SCALE GENOMIC DNA]</scope>
    <source>
        <strain evidence="1 2">XENO-2</strain>
    </source>
</reference>
<name>A0ABT5LU73_9GAMM</name>
<gene>
    <name evidence="1" type="ORF">PSI14_14200</name>
</gene>
<dbReference type="EMBL" id="JAQRFN010000019">
    <property type="protein sequence ID" value="MDC9597967.1"/>
    <property type="molecule type" value="Genomic_DNA"/>
</dbReference>
<comment type="caution">
    <text evidence="1">The sequence shown here is derived from an EMBL/GenBank/DDBJ whole genome shotgun (WGS) entry which is preliminary data.</text>
</comment>
<sequence>MAYKTVVGFVCHCQQTSRMAARQSGNQRLLSTIAIMMAESSISA</sequence>
<proteinExistence type="predicted"/>
<protein>
    <recommendedName>
        <fullName evidence="3">Transposase</fullName>
    </recommendedName>
</protein>
<organism evidence="1 2">
    <name type="scientific">Xenorhabdus anantnagensis</name>
    <dbReference type="NCBI Taxonomy" id="3025875"/>
    <lineage>
        <taxon>Bacteria</taxon>
        <taxon>Pseudomonadati</taxon>
        <taxon>Pseudomonadota</taxon>
        <taxon>Gammaproteobacteria</taxon>
        <taxon>Enterobacterales</taxon>
        <taxon>Morganellaceae</taxon>
        <taxon>Xenorhabdus</taxon>
    </lineage>
</organism>
<keyword evidence="2" id="KW-1185">Reference proteome</keyword>